<evidence type="ECO:0000259" key="1">
    <source>
        <dbReference type="Pfam" id="PF07727"/>
    </source>
</evidence>
<dbReference type="VEuPathDB" id="FungiDB:PC110_g12035"/>
<evidence type="ECO:0000313" key="4">
    <source>
        <dbReference type="Proteomes" id="UP000760860"/>
    </source>
</evidence>
<protein>
    <recommendedName>
        <fullName evidence="1">Reverse transcriptase Ty1/copia-type domain-containing protein</fullName>
    </recommendedName>
</protein>
<dbReference type="Proteomes" id="UP000735874">
    <property type="component" value="Unassembled WGS sequence"/>
</dbReference>
<dbReference type="EMBL" id="RCMG01000861">
    <property type="protein sequence ID" value="KAG2844474.1"/>
    <property type="molecule type" value="Genomic_DNA"/>
</dbReference>
<dbReference type="VEuPathDB" id="FungiDB:PC110_g23037"/>
<proteinExistence type="predicted"/>
<name>A0A8T1H4H9_9STRA</name>
<sequence length="623" mass="69623">MMFGIKPDLHHIRKFGALAYVHVPVTPGRKKHHDNAKLGFVLGYAEDIVGCKVFFPDDRTAKFVADTQVTMDLEGGEADEAPNLPEADESPDLLISRALNWASLATVSEVASLQVDGVTAPVPSEYSAASNGHVAAVSEPQSDVETDLRSNTVANTLDERAMKSPSIEQFQTLSQQSIRMTHESTASEASTSCDSGESVAGVCGSVVIDDEVDHDLDVELEDADIDGEGITVASTIASMDNEEHIKLEEMHGDQNDTQVSREVIDAAVMYQQQIGKRVNRDETPSKVLCVERHADKPEPKRTRTGLREYHERRRPAYLDDYVVNAVQRTSRIKDQNGQYIRASSVKISRNRREARRSKFAGFWDLAEADEITALKTKGVIVEISSDEVPNDAKLLTTGWVYALKSDHEGYVSRFKARIVAFGNYQRLGIDFCETFSPVARMSSFRMLVAFAAALHLKLYGGDINTAYLNAMLAIRQYLRSIDGFPCAVDGHVYMVMKALYGLRQSGREWNSELNQWLLDRGYQRSMAEPCLYYRFDGNIIMLILVYVDDIMVATNDEEEKKLFDDLDTAYGIKDQGLLTQYLGIEVAQTDDSVTINQSKYAREILETFGYSQAHALGTRWRRT</sequence>
<dbReference type="InterPro" id="IPR013103">
    <property type="entry name" value="RVT_2"/>
</dbReference>
<dbReference type="SUPFAM" id="SSF56672">
    <property type="entry name" value="DNA/RNA polymerases"/>
    <property type="match status" value="1"/>
</dbReference>
<dbReference type="InterPro" id="IPR043502">
    <property type="entry name" value="DNA/RNA_pol_sf"/>
</dbReference>
<organism evidence="3 4">
    <name type="scientific">Phytophthora cactorum</name>
    <dbReference type="NCBI Taxonomy" id="29920"/>
    <lineage>
        <taxon>Eukaryota</taxon>
        <taxon>Sar</taxon>
        <taxon>Stramenopiles</taxon>
        <taxon>Oomycota</taxon>
        <taxon>Peronosporomycetes</taxon>
        <taxon>Peronosporales</taxon>
        <taxon>Peronosporaceae</taxon>
        <taxon>Phytophthora</taxon>
    </lineage>
</organism>
<dbReference type="VEuPathDB" id="FungiDB:PC110_g22875"/>
<evidence type="ECO:0000313" key="2">
    <source>
        <dbReference type="EMBL" id="KAG2844474.1"/>
    </source>
</evidence>
<dbReference type="EMBL" id="RCMV01001874">
    <property type="protein sequence ID" value="KAG3206044.1"/>
    <property type="molecule type" value="Genomic_DNA"/>
</dbReference>
<gene>
    <name evidence="2" type="ORF">PC113_g18390</name>
    <name evidence="3" type="ORF">PC129_g21898</name>
</gene>
<accession>A0A8T1H4H9</accession>
<dbReference type="Proteomes" id="UP000760860">
    <property type="component" value="Unassembled WGS sequence"/>
</dbReference>
<dbReference type="VEuPathDB" id="FungiDB:PC110_g22249"/>
<feature type="domain" description="Reverse transcriptase Ty1/copia-type" evidence="1">
    <location>
        <begin position="388"/>
        <end position="615"/>
    </location>
</feature>
<dbReference type="AlphaFoldDB" id="A0A8T1H4H9"/>
<dbReference type="Pfam" id="PF07727">
    <property type="entry name" value="RVT_2"/>
    <property type="match status" value="1"/>
</dbReference>
<comment type="caution">
    <text evidence="3">The sequence shown here is derived from an EMBL/GenBank/DDBJ whole genome shotgun (WGS) entry which is preliminary data.</text>
</comment>
<reference evidence="3" key="1">
    <citation type="submission" date="2018-05" db="EMBL/GenBank/DDBJ databases">
        <title>Effector identification in a new, highly contiguous assembly of the strawberry crown rot pathogen Phytophthora cactorum.</title>
        <authorList>
            <person name="Armitage A.D."/>
            <person name="Nellist C.F."/>
            <person name="Bates H."/>
            <person name="Vickerstaff R.J."/>
            <person name="Harrison R.J."/>
        </authorList>
    </citation>
    <scope>NUCLEOTIDE SEQUENCE</scope>
    <source>
        <strain evidence="2">15-7</strain>
        <strain evidence="3">P421</strain>
    </source>
</reference>
<evidence type="ECO:0000313" key="3">
    <source>
        <dbReference type="EMBL" id="KAG3206044.1"/>
    </source>
</evidence>